<evidence type="ECO:0000313" key="1">
    <source>
        <dbReference type="EMBL" id="SVA59701.1"/>
    </source>
</evidence>
<organism evidence="1">
    <name type="scientific">marine metagenome</name>
    <dbReference type="NCBI Taxonomy" id="408172"/>
    <lineage>
        <taxon>unclassified sequences</taxon>
        <taxon>metagenomes</taxon>
        <taxon>ecological metagenomes</taxon>
    </lineage>
</organism>
<dbReference type="EMBL" id="UINC01013900">
    <property type="protein sequence ID" value="SVA59701.1"/>
    <property type="molecule type" value="Genomic_DNA"/>
</dbReference>
<reference evidence="1" key="1">
    <citation type="submission" date="2018-05" db="EMBL/GenBank/DDBJ databases">
        <authorList>
            <person name="Lanie J.A."/>
            <person name="Ng W.-L."/>
            <person name="Kazmierczak K.M."/>
            <person name="Andrzejewski T.M."/>
            <person name="Davidsen T.M."/>
            <person name="Wayne K.J."/>
            <person name="Tettelin H."/>
            <person name="Glass J.I."/>
            <person name="Rusch D."/>
            <person name="Podicherti R."/>
            <person name="Tsui H.-C.T."/>
            <person name="Winkler M.E."/>
        </authorList>
    </citation>
    <scope>NUCLEOTIDE SEQUENCE</scope>
</reference>
<name>A0A381X5E2_9ZZZZ</name>
<accession>A0A381X5E2</accession>
<dbReference type="AlphaFoldDB" id="A0A381X5E2"/>
<evidence type="ECO:0008006" key="2">
    <source>
        <dbReference type="Google" id="ProtNLM"/>
    </source>
</evidence>
<gene>
    <name evidence="1" type="ORF">METZ01_LOCUS112555</name>
</gene>
<protein>
    <recommendedName>
        <fullName evidence="2">DUF115 domain-containing protein</fullName>
    </recommendedName>
</protein>
<proteinExistence type="predicted"/>
<sequence length="238" mass="27433">MYWVTAGPSLGDHNKQKLNDFLSDKLVCSVKHSYDYIGECVDFHLLNTWNHKKTKYVTDNTIVMYALAKSYFKEHLEFASMHPMDIFIPVSNPPFTMHHQTTAATREFDNLLSFRHGVEIKWGPGLTYELAIPLTLLLGCKRLITIGWDLGGQKGGLLPDSNAKWDSSQHFVSDDSSKEVYDDEKGTQPQDGELIEAIQSTKELYDWFKEHKFEMEILSDRNPADKRFNRITLEELIL</sequence>